<protein>
    <recommendedName>
        <fullName evidence="3">DDE-1 domain-containing protein</fullName>
    </recommendedName>
</protein>
<gene>
    <name evidence="1" type="ORF">RF11_01387</name>
</gene>
<sequence>MVSGSKTPEPVGIYGLDFNRLYPEGVPQYSIDINQTLDSLCTTVTTGTHLAPLFPLEIWNVYETTMRNTARANNAVEGGHGGFQKLVKRSHPAMYKFIKIFQRGHTFQCLTIELSLTAIRSTSRNIQKKSERKDPDVEEALYQWFFIVSGKGVNINGTILKAKSEKLDKNDAASILKQLIGSADNESVEKWKTTKIHTFLENFYAHDIYNADETGLYYRATPDGSFWYTHIPLSGYKKAMDRITVLCCTDMSGNDENDDILPVHIIDYEEFSTIDNNLPSYDNNEDCEDLIVEGIKSKHEKFEQDDDESPVPMTNQEAKKCMAVLQRYFMEEGKERVLHPH</sequence>
<reference evidence="1 2" key="1">
    <citation type="journal article" date="2014" name="Genome Biol. Evol.">
        <title>The genome of the myxosporean Thelohanellus kitauei shows adaptations to nutrient acquisition within its fish host.</title>
        <authorList>
            <person name="Yang Y."/>
            <person name="Xiong J."/>
            <person name="Zhou Z."/>
            <person name="Huo F."/>
            <person name="Miao W."/>
            <person name="Ran C."/>
            <person name="Liu Y."/>
            <person name="Zhang J."/>
            <person name="Feng J."/>
            <person name="Wang M."/>
            <person name="Wang M."/>
            <person name="Wang L."/>
            <person name="Yao B."/>
        </authorList>
    </citation>
    <scope>NUCLEOTIDE SEQUENCE [LARGE SCALE GENOMIC DNA]</scope>
    <source>
        <strain evidence="1">Wuqing</strain>
    </source>
</reference>
<comment type="caution">
    <text evidence="1">The sequence shown here is derived from an EMBL/GenBank/DDBJ whole genome shotgun (WGS) entry which is preliminary data.</text>
</comment>
<dbReference type="GO" id="GO:0003677">
    <property type="term" value="F:DNA binding"/>
    <property type="evidence" value="ECO:0007669"/>
    <property type="project" value="TreeGrafter"/>
</dbReference>
<proteinExistence type="predicted"/>
<accession>A0A0C2NCZ5</accession>
<dbReference type="GO" id="GO:0005634">
    <property type="term" value="C:nucleus"/>
    <property type="evidence" value="ECO:0007669"/>
    <property type="project" value="TreeGrafter"/>
</dbReference>
<dbReference type="EMBL" id="JWZT01001610">
    <property type="protein sequence ID" value="KII71842.1"/>
    <property type="molecule type" value="Genomic_DNA"/>
</dbReference>
<evidence type="ECO:0000313" key="2">
    <source>
        <dbReference type="Proteomes" id="UP000031668"/>
    </source>
</evidence>
<dbReference type="InterPro" id="IPR050863">
    <property type="entry name" value="CenT-Element_Derived"/>
</dbReference>
<dbReference type="PANTHER" id="PTHR19303">
    <property type="entry name" value="TRANSPOSON"/>
    <property type="match status" value="1"/>
</dbReference>
<dbReference type="AlphaFoldDB" id="A0A0C2NCZ5"/>
<evidence type="ECO:0000313" key="1">
    <source>
        <dbReference type="EMBL" id="KII71842.1"/>
    </source>
</evidence>
<organism evidence="1 2">
    <name type="scientific">Thelohanellus kitauei</name>
    <name type="common">Myxosporean</name>
    <dbReference type="NCBI Taxonomy" id="669202"/>
    <lineage>
        <taxon>Eukaryota</taxon>
        <taxon>Metazoa</taxon>
        <taxon>Cnidaria</taxon>
        <taxon>Myxozoa</taxon>
        <taxon>Myxosporea</taxon>
        <taxon>Bivalvulida</taxon>
        <taxon>Platysporina</taxon>
        <taxon>Myxobolidae</taxon>
        <taxon>Thelohanellus</taxon>
    </lineage>
</organism>
<keyword evidence="2" id="KW-1185">Reference proteome</keyword>
<dbReference type="Proteomes" id="UP000031668">
    <property type="component" value="Unassembled WGS sequence"/>
</dbReference>
<name>A0A0C2NCZ5_THEKT</name>
<evidence type="ECO:0008006" key="3">
    <source>
        <dbReference type="Google" id="ProtNLM"/>
    </source>
</evidence>
<dbReference type="PANTHER" id="PTHR19303:SF73">
    <property type="entry name" value="PROTEIN PDC2"/>
    <property type="match status" value="1"/>
</dbReference>